<comment type="caution">
    <text evidence="1">The sequence shown here is derived from an EMBL/GenBank/DDBJ whole genome shotgun (WGS) entry which is preliminary data.</text>
</comment>
<reference evidence="2" key="1">
    <citation type="journal article" date="2023" name="Nat. Plants">
        <title>Single-cell RNA sequencing provides a high-resolution roadmap for understanding the multicellular compartmentation of specialized metabolism.</title>
        <authorList>
            <person name="Sun S."/>
            <person name="Shen X."/>
            <person name="Li Y."/>
            <person name="Li Y."/>
            <person name="Wang S."/>
            <person name="Li R."/>
            <person name="Zhang H."/>
            <person name="Shen G."/>
            <person name="Guo B."/>
            <person name="Wei J."/>
            <person name="Xu J."/>
            <person name="St-Pierre B."/>
            <person name="Chen S."/>
            <person name="Sun C."/>
        </authorList>
    </citation>
    <scope>NUCLEOTIDE SEQUENCE [LARGE SCALE GENOMIC DNA]</scope>
</reference>
<name>A0ACC0BSA7_CATRO</name>
<protein>
    <submittedName>
        <fullName evidence="1">Uncharacterized protein</fullName>
    </submittedName>
</protein>
<sequence length="272" mass="30861">MASFSPPNADVPLETALSSGTSSQPPPTATPAIARIISRVSACLVLSIEILIHIELYVFRDHEEYIMSRRKSRTPSPYILGNVDVEKELLVLQVPATNVVETRCANVTCDTNSGREVTKQKKTKFASIVPENMKLVYLRQSFIQKLLKTESYETKLTGSFVRVPLPLNDCRRMHYQLVQVTGVINEVGSIKLQLLGMAREISIDLLQERNFKEEECDALRLKMNSGLIKKPTLICMTFQNFAKEMRNIEAEIGHKNEKGYRYIYPFIASKYL</sequence>
<keyword evidence="2" id="KW-1185">Reference proteome</keyword>
<proteinExistence type="predicted"/>
<accession>A0ACC0BSA7</accession>
<organism evidence="1 2">
    <name type="scientific">Catharanthus roseus</name>
    <name type="common">Madagascar periwinkle</name>
    <name type="synonym">Vinca rosea</name>
    <dbReference type="NCBI Taxonomy" id="4058"/>
    <lineage>
        <taxon>Eukaryota</taxon>
        <taxon>Viridiplantae</taxon>
        <taxon>Streptophyta</taxon>
        <taxon>Embryophyta</taxon>
        <taxon>Tracheophyta</taxon>
        <taxon>Spermatophyta</taxon>
        <taxon>Magnoliopsida</taxon>
        <taxon>eudicotyledons</taxon>
        <taxon>Gunneridae</taxon>
        <taxon>Pentapetalae</taxon>
        <taxon>asterids</taxon>
        <taxon>lamiids</taxon>
        <taxon>Gentianales</taxon>
        <taxon>Apocynaceae</taxon>
        <taxon>Rauvolfioideae</taxon>
        <taxon>Vinceae</taxon>
        <taxon>Catharanthinae</taxon>
        <taxon>Catharanthus</taxon>
    </lineage>
</organism>
<evidence type="ECO:0000313" key="1">
    <source>
        <dbReference type="EMBL" id="KAI5675510.1"/>
    </source>
</evidence>
<gene>
    <name evidence="1" type="ORF">M9H77_06460</name>
</gene>
<evidence type="ECO:0000313" key="2">
    <source>
        <dbReference type="Proteomes" id="UP001060085"/>
    </source>
</evidence>
<dbReference type="Proteomes" id="UP001060085">
    <property type="component" value="Linkage Group LG02"/>
</dbReference>
<dbReference type="EMBL" id="CM044702">
    <property type="protein sequence ID" value="KAI5675510.1"/>
    <property type="molecule type" value="Genomic_DNA"/>
</dbReference>